<sequence>MASIGISTVAGSALQAKGWQLINDLVNRNTQVGLFNKDGNPFYIPVNPVFIAVAPDNADTTNVPNTGNAGVAGKVYDALTGSMESFKKSLSVNTQVEAGVVQLNYSNPTEITDAPLMAGQFMSYNKVVRPITANVNYVVTGTEKQRKYFEKALKKARASLQLFTLHTVELSIPYVNIIDFSITRGPESQQMYNASISVREVVQKANATSLGYATAGSGTSKDQGQLQTEKASGVQEQSAKKKP</sequence>
<dbReference type="EMBL" id="ATSX01000001">
    <property type="protein sequence ID" value="EUK18822.1"/>
    <property type="molecule type" value="Genomic_DNA"/>
</dbReference>
<reference evidence="3 4" key="1">
    <citation type="journal article" date="2014" name="Genome Announc.">
        <title>Draft Genome Sequence of Commensalibacter papalotli MX01, a Symbiont Identified from the Guts of Overwintering Monarch Butterflies.</title>
        <authorList>
            <person name="Servin-Garciduenas L.E."/>
            <person name="Sanchez-Quinto A."/>
            <person name="Martinez-Romero E."/>
        </authorList>
    </citation>
    <scope>NUCLEOTIDE SEQUENCE [LARGE SCALE GENOMIC DNA]</scope>
    <source>
        <strain evidence="4">MX-MONARCH01</strain>
    </source>
</reference>
<organism evidence="3 4">
    <name type="scientific">Commensalibacter papalotli</name>
    <name type="common">ex Servin-Garciduenas et al. 2014</name>
    <dbReference type="NCBI Taxonomy" id="1208583"/>
    <lineage>
        <taxon>Bacteria</taxon>
        <taxon>Pseudomonadati</taxon>
        <taxon>Pseudomonadota</taxon>
        <taxon>Alphaproteobacteria</taxon>
        <taxon>Acetobacterales</taxon>
        <taxon>Acetobacteraceae</taxon>
    </lineage>
</organism>
<dbReference type="Pfam" id="PF21821">
    <property type="entry name" value="Dit_like"/>
    <property type="match status" value="1"/>
</dbReference>
<feature type="compositionally biased region" description="Polar residues" evidence="1">
    <location>
        <begin position="213"/>
        <end position="237"/>
    </location>
</feature>
<accession>W7DNG3</accession>
<evidence type="ECO:0000259" key="2">
    <source>
        <dbReference type="Pfam" id="PF21821"/>
    </source>
</evidence>
<feature type="domain" description="Dit-like phage tail protein N-terminal" evidence="2">
    <location>
        <begin position="100"/>
        <end position="203"/>
    </location>
</feature>
<evidence type="ECO:0000313" key="3">
    <source>
        <dbReference type="EMBL" id="EUK18822.1"/>
    </source>
</evidence>
<name>W7DNG3_9PROT</name>
<keyword evidence="4" id="KW-1185">Reference proteome</keyword>
<dbReference type="RefSeq" id="WP_034337165.1">
    <property type="nucleotide sequence ID" value="NZ_ATSX01000001.1"/>
</dbReference>
<evidence type="ECO:0000313" key="4">
    <source>
        <dbReference type="Proteomes" id="UP000019250"/>
    </source>
</evidence>
<dbReference type="InterPro" id="IPR048494">
    <property type="entry name" value="Dit-like_N"/>
</dbReference>
<feature type="region of interest" description="Disordered" evidence="1">
    <location>
        <begin position="213"/>
        <end position="243"/>
    </location>
</feature>
<gene>
    <name evidence="3" type="ORF">COMX_03700</name>
</gene>
<comment type="caution">
    <text evidence="3">The sequence shown here is derived from an EMBL/GenBank/DDBJ whole genome shotgun (WGS) entry which is preliminary data.</text>
</comment>
<dbReference type="STRING" id="1208583.COMX_03700"/>
<dbReference type="AlphaFoldDB" id="W7DNG3"/>
<evidence type="ECO:0000256" key="1">
    <source>
        <dbReference type="SAM" id="MobiDB-lite"/>
    </source>
</evidence>
<dbReference type="OrthoDB" id="7283136at2"/>
<proteinExistence type="predicted"/>
<dbReference type="Proteomes" id="UP000019250">
    <property type="component" value="Unassembled WGS sequence"/>
</dbReference>
<protein>
    <recommendedName>
        <fullName evidence="2">Dit-like phage tail protein N-terminal domain-containing protein</fullName>
    </recommendedName>
</protein>